<keyword evidence="2" id="KW-1133">Transmembrane helix</keyword>
<evidence type="ECO:0000256" key="1">
    <source>
        <dbReference type="SAM" id="MobiDB-lite"/>
    </source>
</evidence>
<evidence type="ECO:0000256" key="2">
    <source>
        <dbReference type="SAM" id="Phobius"/>
    </source>
</evidence>
<keyword evidence="2" id="KW-0812">Transmembrane</keyword>
<proteinExistence type="predicted"/>
<feature type="region of interest" description="Disordered" evidence="1">
    <location>
        <begin position="71"/>
        <end position="90"/>
    </location>
</feature>
<reference evidence="4" key="1">
    <citation type="journal article" date="2019" name="Int. J. Syst. Evol. Microbiol.">
        <title>The Global Catalogue of Microorganisms (GCM) 10K type strain sequencing project: providing services to taxonomists for standard genome sequencing and annotation.</title>
        <authorList>
            <consortium name="The Broad Institute Genomics Platform"/>
            <consortium name="The Broad Institute Genome Sequencing Center for Infectious Disease"/>
            <person name="Wu L."/>
            <person name="Ma J."/>
        </authorList>
    </citation>
    <scope>NUCLEOTIDE SEQUENCE [LARGE SCALE GENOMIC DNA]</scope>
    <source>
        <strain evidence="4">CCUG 48316</strain>
    </source>
</reference>
<evidence type="ECO:0000313" key="4">
    <source>
        <dbReference type="Proteomes" id="UP001596292"/>
    </source>
</evidence>
<dbReference type="RefSeq" id="WP_378970469.1">
    <property type="nucleotide sequence ID" value="NZ_JBHSWN010000001.1"/>
</dbReference>
<comment type="caution">
    <text evidence="3">The sequence shown here is derived from an EMBL/GenBank/DDBJ whole genome shotgun (WGS) entry which is preliminary data.</text>
</comment>
<accession>A0ABW2BJH0</accession>
<keyword evidence="2" id="KW-0472">Membrane</keyword>
<name>A0ABW2BJH0_9HYPH</name>
<evidence type="ECO:0000313" key="3">
    <source>
        <dbReference type="EMBL" id="MFC6790558.1"/>
    </source>
</evidence>
<sequence>MNLVQRINARLVGVRLYLLAVLFALPDVLNAVVGFDWASVLPPEYAGYGARIGSGLALARLALPPILKNIREAAKPPGPRPGDGPDGAAH</sequence>
<organism evidence="3 4">
    <name type="scientific">Methylobacterium komagatae</name>
    <dbReference type="NCBI Taxonomy" id="374425"/>
    <lineage>
        <taxon>Bacteria</taxon>
        <taxon>Pseudomonadati</taxon>
        <taxon>Pseudomonadota</taxon>
        <taxon>Alphaproteobacteria</taxon>
        <taxon>Hyphomicrobiales</taxon>
        <taxon>Methylobacteriaceae</taxon>
        <taxon>Methylobacterium</taxon>
    </lineage>
</organism>
<dbReference type="Proteomes" id="UP001596292">
    <property type="component" value="Unassembled WGS sequence"/>
</dbReference>
<keyword evidence="4" id="KW-1185">Reference proteome</keyword>
<protein>
    <submittedName>
        <fullName evidence="3">Uncharacterized protein</fullName>
    </submittedName>
</protein>
<dbReference type="EMBL" id="JBHSWN010000001">
    <property type="protein sequence ID" value="MFC6790558.1"/>
    <property type="molecule type" value="Genomic_DNA"/>
</dbReference>
<gene>
    <name evidence="3" type="ORF">ACFQE0_13675</name>
</gene>
<feature type="transmembrane region" description="Helical" evidence="2">
    <location>
        <begin position="12"/>
        <end position="33"/>
    </location>
</feature>